<name>A0A1Q3C723_CEPFO</name>
<feature type="compositionally biased region" description="Acidic residues" evidence="5">
    <location>
        <begin position="133"/>
        <end position="149"/>
    </location>
</feature>
<feature type="compositionally biased region" description="Basic and acidic residues" evidence="5">
    <location>
        <begin position="595"/>
        <end position="608"/>
    </location>
</feature>
<feature type="domain" description="ESF1 RRM" evidence="7">
    <location>
        <begin position="170"/>
        <end position="308"/>
    </location>
</feature>
<evidence type="ECO:0000259" key="6">
    <source>
        <dbReference type="Pfam" id="PF08159"/>
    </source>
</evidence>
<evidence type="ECO:0000313" key="8">
    <source>
        <dbReference type="EMBL" id="GAV75883.1"/>
    </source>
</evidence>
<dbReference type="InParanoid" id="A0A1Q3C723"/>
<feature type="compositionally biased region" description="Basic residues" evidence="5">
    <location>
        <begin position="444"/>
        <end position="457"/>
    </location>
</feature>
<dbReference type="PANTHER" id="PTHR12202">
    <property type="entry name" value="ESF1 HOMOLOG"/>
    <property type="match status" value="1"/>
</dbReference>
<keyword evidence="9" id="KW-1185">Reference proteome</keyword>
<dbReference type="FunCoup" id="A0A1Q3C723">
    <property type="interactions" value="2870"/>
</dbReference>
<dbReference type="InterPro" id="IPR056750">
    <property type="entry name" value="RRM_ESF1"/>
</dbReference>
<dbReference type="GO" id="GO:0005730">
    <property type="term" value="C:nucleolus"/>
    <property type="evidence" value="ECO:0007669"/>
    <property type="project" value="UniProtKB-SubCell"/>
</dbReference>
<keyword evidence="3" id="KW-0175">Coiled coil</keyword>
<evidence type="ECO:0000313" key="9">
    <source>
        <dbReference type="Proteomes" id="UP000187406"/>
    </source>
</evidence>
<sequence length="696" mass="79414">MGSKNKDHKKNKKEPNKGTNPNDHGDNAMITDSRFASAHLDPRFHNVPKHKSKVEIDSRFNRIFTDKDFASSGAPLDKRGKRKKQDSQSALHHYYRIGEEEEKAKNELLTTVDEDADEEEEAESESESGSALDTEDGYEVGSTTDEDVEDDDLGALDIELESVPEIEKETHRIAVVNMDWKHVKAVDLYVMFSDCLPKSGRIVSVAVYPSEFGLQRMKEEEVHGPAGLFDDKSQEDDDDEIDNEKLREFEKSRLRYYYAVVECDSTATADYLYKACDGVEFERSANVLDLRFIPDSMEFKHPPRDAATEAPVNYEGLNFETRALQQSEVHNTWDDDEPQRLKTLKGIFKLSELELKEIIASDSSDTDDDDDHENAGEDKLDKKHKKQELYHALIQSGNGSDEDGEDDGQDMEVTFNTGLEDISKRILEKKDKKSETVLEAYLRKRREKKKDRKNKYRHSSDDESIDTDQEHIEQPDDFFVEEPAIKKIKDGRSISGKEEKQIQDREAEASRAELELLLADEKGKDTGLKGYNLNPKKAKGKKGKEVPDESKIPTADYDDPRFSSLFTSPLFALDPTDPRFKRSAAYARQLAQKRQKGDQEDVEREHLKSPANAQYSSDDPETNKSEHAKSDVFSSKKEKHELSSLVRSIKMKSKQVQSTFSNRRTNKDDKLPLRGIMGKEKQNELSIPLLVKKAKK</sequence>
<feature type="region of interest" description="Disordered" evidence="5">
    <location>
        <begin position="361"/>
        <end position="386"/>
    </location>
</feature>
<dbReference type="AlphaFoldDB" id="A0A1Q3C723"/>
<comment type="caution">
    <text evidence="8">The sequence shown here is derived from an EMBL/GenBank/DDBJ whole genome shotgun (WGS) entry which is preliminary data.</text>
</comment>
<feature type="compositionally biased region" description="Acidic residues" evidence="5">
    <location>
        <begin position="112"/>
        <end position="126"/>
    </location>
</feature>
<evidence type="ECO:0000256" key="3">
    <source>
        <dbReference type="ARBA" id="ARBA00023054"/>
    </source>
</evidence>
<comment type="similarity">
    <text evidence="2">Belongs to the ESF1 family.</text>
</comment>
<evidence type="ECO:0000256" key="2">
    <source>
        <dbReference type="ARBA" id="ARBA00009087"/>
    </source>
</evidence>
<dbReference type="EMBL" id="BDDD01001433">
    <property type="protein sequence ID" value="GAV75883.1"/>
    <property type="molecule type" value="Genomic_DNA"/>
</dbReference>
<dbReference type="STRING" id="3775.A0A1Q3C723"/>
<dbReference type="GO" id="GO:0003723">
    <property type="term" value="F:RNA binding"/>
    <property type="evidence" value="ECO:0007669"/>
    <property type="project" value="TreeGrafter"/>
</dbReference>
<evidence type="ECO:0000256" key="5">
    <source>
        <dbReference type="SAM" id="MobiDB-lite"/>
    </source>
</evidence>
<feature type="region of interest" description="Disordered" evidence="5">
    <location>
        <begin position="444"/>
        <end position="482"/>
    </location>
</feature>
<feature type="region of interest" description="Disordered" evidence="5">
    <location>
        <begin position="524"/>
        <end position="696"/>
    </location>
</feature>
<feature type="compositionally biased region" description="Basic and acidic residues" evidence="5">
    <location>
        <begin position="621"/>
        <end position="642"/>
    </location>
</feature>
<organism evidence="8 9">
    <name type="scientific">Cephalotus follicularis</name>
    <name type="common">Albany pitcher plant</name>
    <dbReference type="NCBI Taxonomy" id="3775"/>
    <lineage>
        <taxon>Eukaryota</taxon>
        <taxon>Viridiplantae</taxon>
        <taxon>Streptophyta</taxon>
        <taxon>Embryophyta</taxon>
        <taxon>Tracheophyta</taxon>
        <taxon>Spermatophyta</taxon>
        <taxon>Magnoliopsida</taxon>
        <taxon>eudicotyledons</taxon>
        <taxon>Gunneridae</taxon>
        <taxon>Pentapetalae</taxon>
        <taxon>rosids</taxon>
        <taxon>fabids</taxon>
        <taxon>Oxalidales</taxon>
        <taxon>Cephalotaceae</taxon>
        <taxon>Cephalotus</taxon>
    </lineage>
</organism>
<gene>
    <name evidence="8" type="ORF">CFOL_v3_19359</name>
</gene>
<evidence type="ECO:0000256" key="4">
    <source>
        <dbReference type="ARBA" id="ARBA00023242"/>
    </source>
</evidence>
<dbReference type="Pfam" id="PF25121">
    <property type="entry name" value="RRM_ESF1"/>
    <property type="match status" value="1"/>
</dbReference>
<comment type="subcellular location">
    <subcellularLocation>
        <location evidence="1">Nucleus</location>
        <location evidence="1">Nucleolus</location>
    </subcellularLocation>
</comment>
<feature type="domain" description="NUC153" evidence="6">
    <location>
        <begin position="559"/>
        <end position="584"/>
    </location>
</feature>
<evidence type="ECO:0000256" key="1">
    <source>
        <dbReference type="ARBA" id="ARBA00004604"/>
    </source>
</evidence>
<dbReference type="Proteomes" id="UP000187406">
    <property type="component" value="Unassembled WGS sequence"/>
</dbReference>
<dbReference type="Pfam" id="PF08159">
    <property type="entry name" value="NUC153"/>
    <property type="match status" value="1"/>
</dbReference>
<feature type="compositionally biased region" description="Basic and acidic residues" evidence="5">
    <location>
        <begin position="96"/>
        <end position="106"/>
    </location>
</feature>
<dbReference type="InterPro" id="IPR012580">
    <property type="entry name" value="NUC153"/>
</dbReference>
<dbReference type="OrthoDB" id="431825at2759"/>
<feature type="compositionally biased region" description="Polar residues" evidence="5">
    <location>
        <begin position="654"/>
        <end position="663"/>
    </location>
</feature>
<dbReference type="InterPro" id="IPR039754">
    <property type="entry name" value="Esf1"/>
</dbReference>
<dbReference type="PANTHER" id="PTHR12202:SF0">
    <property type="entry name" value="ESF1 HOMOLOG"/>
    <property type="match status" value="1"/>
</dbReference>
<protein>
    <submittedName>
        <fullName evidence="8">NUC153 domain-containing protein</fullName>
    </submittedName>
</protein>
<feature type="region of interest" description="Disordered" evidence="5">
    <location>
        <begin position="489"/>
        <end position="508"/>
    </location>
</feature>
<feature type="compositionally biased region" description="Basic residues" evidence="5">
    <location>
        <begin position="1"/>
        <end position="12"/>
    </location>
</feature>
<feature type="compositionally biased region" description="Basic and acidic residues" evidence="5">
    <location>
        <begin position="53"/>
        <end position="69"/>
    </location>
</feature>
<feature type="region of interest" description="Disordered" evidence="5">
    <location>
        <begin position="1"/>
        <end position="149"/>
    </location>
</feature>
<feature type="compositionally biased region" description="Basic and acidic residues" evidence="5">
    <location>
        <begin position="665"/>
        <end position="683"/>
    </location>
</feature>
<dbReference type="GO" id="GO:0006364">
    <property type="term" value="P:rRNA processing"/>
    <property type="evidence" value="ECO:0007669"/>
    <property type="project" value="InterPro"/>
</dbReference>
<keyword evidence="4" id="KW-0539">Nucleus</keyword>
<evidence type="ECO:0000259" key="7">
    <source>
        <dbReference type="Pfam" id="PF25121"/>
    </source>
</evidence>
<proteinExistence type="inferred from homology"/>
<reference evidence="9" key="1">
    <citation type="submission" date="2016-04" db="EMBL/GenBank/DDBJ databases">
        <title>Cephalotus genome sequencing.</title>
        <authorList>
            <person name="Fukushima K."/>
            <person name="Hasebe M."/>
            <person name="Fang X."/>
        </authorList>
    </citation>
    <scope>NUCLEOTIDE SEQUENCE [LARGE SCALE GENOMIC DNA]</scope>
    <source>
        <strain evidence="9">cv. St1</strain>
    </source>
</reference>
<accession>A0A1Q3C723</accession>